<dbReference type="Pfam" id="PF14112">
    <property type="entry name" value="DUF4284"/>
    <property type="match status" value="1"/>
</dbReference>
<reference evidence="1" key="1">
    <citation type="submission" date="2021-04" db="EMBL/GenBank/DDBJ databases">
        <authorList>
            <person name="Pira H."/>
            <person name="Risdian C."/>
            <person name="Wink J."/>
        </authorList>
    </citation>
    <scope>NUCLEOTIDE SEQUENCE</scope>
    <source>
        <strain evidence="1">WHY3</strain>
    </source>
</reference>
<gene>
    <name evidence="1" type="ORF">KCG49_08045</name>
</gene>
<keyword evidence="2" id="KW-1185">Reference proteome</keyword>
<dbReference type="AlphaFoldDB" id="A0A9X1FAQ4"/>
<protein>
    <submittedName>
        <fullName evidence="1">Immunity 22 family protein</fullName>
    </submittedName>
</protein>
<dbReference type="EMBL" id="JAGSPD010000005">
    <property type="protein sequence ID" value="MBV7269135.1"/>
    <property type="molecule type" value="Genomic_DNA"/>
</dbReference>
<evidence type="ECO:0000313" key="1">
    <source>
        <dbReference type="EMBL" id="MBV7269135.1"/>
    </source>
</evidence>
<dbReference type="InterPro" id="IPR025560">
    <property type="entry name" value="Imm22"/>
</dbReference>
<accession>A0A9X1FAQ4</accession>
<dbReference type="RefSeq" id="WP_218545698.1">
    <property type="nucleotide sequence ID" value="NZ_JAGSPD010000005.1"/>
</dbReference>
<name>A0A9X1FAQ4_9FLAO</name>
<comment type="caution">
    <text evidence="1">The sequence shown here is derived from an EMBL/GenBank/DDBJ whole genome shotgun (WGS) entry which is preliminary data.</text>
</comment>
<dbReference type="Proteomes" id="UP001138894">
    <property type="component" value="Unassembled WGS sequence"/>
</dbReference>
<proteinExistence type="predicted"/>
<sequence length="119" mass="14227">MEEDGRVSTWAGTFNNEIELTNYMEEIFDDEGDSTSQFMTDFQIDYIDPQFQEVDFNNYETPFTEKLKGFSYINSFIEKLEKYKVSCNAIVCLYSFEYHKSTKDLHRLQYIGCFDYKEN</sequence>
<evidence type="ECO:0000313" key="2">
    <source>
        <dbReference type="Proteomes" id="UP001138894"/>
    </source>
</evidence>
<organism evidence="1 2">
    <name type="scientific">Winogradskyella luteola</name>
    <dbReference type="NCBI Taxonomy" id="2828330"/>
    <lineage>
        <taxon>Bacteria</taxon>
        <taxon>Pseudomonadati</taxon>
        <taxon>Bacteroidota</taxon>
        <taxon>Flavobacteriia</taxon>
        <taxon>Flavobacteriales</taxon>
        <taxon>Flavobacteriaceae</taxon>
        <taxon>Winogradskyella</taxon>
    </lineage>
</organism>